<sequence>MVLTTKPRQEHTMWKCHGRMLNEICGGVTDIKELECSKCGKRRAANDEALANGSNVIGTLHSVDSQGEETWDYTGPEPHKKT</sequence>
<gene>
    <name evidence="2" type="ORF">FEQUK3_LOCUS11920</name>
</gene>
<reference evidence="2" key="1">
    <citation type="submission" date="2021-05" db="EMBL/GenBank/DDBJ databases">
        <authorList>
            <person name="Khan N."/>
        </authorList>
    </citation>
    <scope>NUCLEOTIDE SEQUENCE</scope>
</reference>
<evidence type="ECO:0000313" key="2">
    <source>
        <dbReference type="EMBL" id="CAG7566190.1"/>
    </source>
</evidence>
<feature type="region of interest" description="Disordered" evidence="1">
    <location>
        <begin position="60"/>
        <end position="82"/>
    </location>
</feature>
<organism evidence="2 3">
    <name type="scientific">Fusarium equiseti</name>
    <name type="common">Fusarium scirpi</name>
    <dbReference type="NCBI Taxonomy" id="61235"/>
    <lineage>
        <taxon>Eukaryota</taxon>
        <taxon>Fungi</taxon>
        <taxon>Dikarya</taxon>
        <taxon>Ascomycota</taxon>
        <taxon>Pezizomycotina</taxon>
        <taxon>Sordariomycetes</taxon>
        <taxon>Hypocreomycetidae</taxon>
        <taxon>Hypocreales</taxon>
        <taxon>Nectriaceae</taxon>
        <taxon>Fusarium</taxon>
        <taxon>Fusarium incarnatum-equiseti species complex</taxon>
    </lineage>
</organism>
<dbReference type="Proteomes" id="UP000693738">
    <property type="component" value="Unassembled WGS sequence"/>
</dbReference>
<evidence type="ECO:0000256" key="1">
    <source>
        <dbReference type="SAM" id="MobiDB-lite"/>
    </source>
</evidence>
<protein>
    <submittedName>
        <fullName evidence="2">Uncharacterized protein</fullName>
    </submittedName>
</protein>
<dbReference type="EMBL" id="CAJSTJ010000195">
    <property type="protein sequence ID" value="CAG7566190.1"/>
    <property type="molecule type" value="Genomic_DNA"/>
</dbReference>
<comment type="caution">
    <text evidence="2">The sequence shown here is derived from an EMBL/GenBank/DDBJ whole genome shotgun (WGS) entry which is preliminary data.</text>
</comment>
<dbReference type="AlphaFoldDB" id="A0A8J2IZ88"/>
<evidence type="ECO:0000313" key="3">
    <source>
        <dbReference type="Proteomes" id="UP000693738"/>
    </source>
</evidence>
<name>A0A8J2IZ88_FUSEQ</name>
<accession>A0A8J2IZ88</accession>
<proteinExistence type="predicted"/>